<evidence type="ECO:0000313" key="2">
    <source>
        <dbReference type="Proteomes" id="UP001196413"/>
    </source>
</evidence>
<keyword evidence="2" id="KW-1185">Reference proteome</keyword>
<dbReference type="AlphaFoldDB" id="A0AAD5RDH5"/>
<reference evidence="1" key="1">
    <citation type="submission" date="2021-06" db="EMBL/GenBank/DDBJ databases">
        <title>Parelaphostrongylus tenuis whole genome reference sequence.</title>
        <authorList>
            <person name="Garwood T.J."/>
            <person name="Larsen P.A."/>
            <person name="Fountain-Jones N.M."/>
            <person name="Garbe J.R."/>
            <person name="Macchietto M.G."/>
            <person name="Kania S.A."/>
            <person name="Gerhold R.W."/>
            <person name="Richards J.E."/>
            <person name="Wolf T.M."/>
        </authorList>
    </citation>
    <scope>NUCLEOTIDE SEQUENCE</scope>
    <source>
        <strain evidence="1">MNPRO001-30</strain>
        <tissue evidence="1">Meninges</tissue>
    </source>
</reference>
<proteinExistence type="predicted"/>
<name>A0AAD5RDH5_PARTN</name>
<dbReference type="EMBL" id="JAHQIW010007392">
    <property type="protein sequence ID" value="KAJ1374086.1"/>
    <property type="molecule type" value="Genomic_DNA"/>
</dbReference>
<sequence>MKHLKIGDSMASYGLYFSCDSCMMSFLRKSTREEYSSLQSVQIYLSYETFLLLPSLKSVVLISNKIISFHLRLNSLSTVVRLPRLWGQKVTLSVYELALRFLSRNYLKKFSCMKDTLEVFEMF</sequence>
<accession>A0AAD5RDH5</accession>
<dbReference type="Proteomes" id="UP001196413">
    <property type="component" value="Unassembled WGS sequence"/>
</dbReference>
<organism evidence="1 2">
    <name type="scientific">Parelaphostrongylus tenuis</name>
    <name type="common">Meningeal worm</name>
    <dbReference type="NCBI Taxonomy" id="148309"/>
    <lineage>
        <taxon>Eukaryota</taxon>
        <taxon>Metazoa</taxon>
        <taxon>Ecdysozoa</taxon>
        <taxon>Nematoda</taxon>
        <taxon>Chromadorea</taxon>
        <taxon>Rhabditida</taxon>
        <taxon>Rhabditina</taxon>
        <taxon>Rhabditomorpha</taxon>
        <taxon>Strongyloidea</taxon>
        <taxon>Metastrongylidae</taxon>
        <taxon>Parelaphostrongylus</taxon>
    </lineage>
</organism>
<evidence type="ECO:0000313" key="1">
    <source>
        <dbReference type="EMBL" id="KAJ1374086.1"/>
    </source>
</evidence>
<gene>
    <name evidence="1" type="ORF">KIN20_036681</name>
</gene>
<comment type="caution">
    <text evidence="1">The sequence shown here is derived from an EMBL/GenBank/DDBJ whole genome shotgun (WGS) entry which is preliminary data.</text>
</comment>
<protein>
    <submittedName>
        <fullName evidence="1">Uncharacterized protein</fullName>
    </submittedName>
</protein>